<gene>
    <name evidence="2" type="ORF">D0Q02_27655</name>
</gene>
<dbReference type="Pfam" id="PF16363">
    <property type="entry name" value="GDP_Man_Dehyd"/>
    <property type="match status" value="1"/>
</dbReference>
<evidence type="ECO:0000259" key="1">
    <source>
        <dbReference type="Pfam" id="PF16363"/>
    </source>
</evidence>
<accession>A0A372FRT8</accession>
<dbReference type="AlphaFoldDB" id="A0A372FRT8"/>
<dbReference type="EMBL" id="QVFU01000059">
    <property type="protein sequence ID" value="RFS43461.1"/>
    <property type="molecule type" value="Genomic_DNA"/>
</dbReference>
<dbReference type="PANTHER" id="PTHR43000">
    <property type="entry name" value="DTDP-D-GLUCOSE 4,6-DEHYDRATASE-RELATED"/>
    <property type="match status" value="1"/>
</dbReference>
<name>A0A372FRT8_9ACTN</name>
<dbReference type="InterPro" id="IPR036291">
    <property type="entry name" value="NAD(P)-bd_dom_sf"/>
</dbReference>
<feature type="domain" description="NAD(P)-binding" evidence="1">
    <location>
        <begin position="4"/>
        <end position="303"/>
    </location>
</feature>
<dbReference type="Proteomes" id="UP000262621">
    <property type="component" value="Unassembled WGS sequence"/>
</dbReference>
<keyword evidence="3" id="KW-1185">Reference proteome</keyword>
<organism evidence="2 3">
    <name type="scientific">Micromonospora craniellae</name>
    <dbReference type="NCBI Taxonomy" id="2294034"/>
    <lineage>
        <taxon>Bacteria</taxon>
        <taxon>Bacillati</taxon>
        <taxon>Actinomycetota</taxon>
        <taxon>Actinomycetes</taxon>
        <taxon>Micromonosporales</taxon>
        <taxon>Micromonosporaceae</taxon>
        <taxon>Micromonospora</taxon>
    </lineage>
</organism>
<evidence type="ECO:0000313" key="2">
    <source>
        <dbReference type="EMBL" id="RFS43461.1"/>
    </source>
</evidence>
<evidence type="ECO:0000313" key="3">
    <source>
        <dbReference type="Proteomes" id="UP000262621"/>
    </source>
</evidence>
<comment type="caution">
    <text evidence="2">The sequence shown here is derived from an EMBL/GenBank/DDBJ whole genome shotgun (WGS) entry which is preliminary data.</text>
</comment>
<reference evidence="2 3" key="1">
    <citation type="submission" date="2018-08" db="EMBL/GenBank/DDBJ databases">
        <title>Verrucosispora craniellae sp. nov., isolated from a marine sponge in the South China Sea.</title>
        <authorList>
            <person name="Li L."/>
            <person name="Lin H.W."/>
        </authorList>
    </citation>
    <scope>NUCLEOTIDE SEQUENCE [LARGE SCALE GENOMIC DNA]</scope>
    <source>
        <strain evidence="2 3">LHW63014</strain>
    </source>
</reference>
<dbReference type="RefSeq" id="WP_117230905.1">
    <property type="nucleotide sequence ID" value="NZ_CP061725.1"/>
</dbReference>
<dbReference type="InterPro" id="IPR016040">
    <property type="entry name" value="NAD(P)-bd_dom"/>
</dbReference>
<dbReference type="OrthoDB" id="9801785at2"/>
<dbReference type="Gene3D" id="3.40.50.720">
    <property type="entry name" value="NAD(P)-binding Rossmann-like Domain"/>
    <property type="match status" value="1"/>
</dbReference>
<sequence length="329" mass="34921">MKAMVTGGAGFIGSHVVEQLLARGDEVVVLDDFSTGLEDNLRAATGGDDSRLRTYRVDIADDTAAAIVRQEAPDALLLIAAQSSVKVSMRDPMEDARVNVIGMLKMLEAAKASACRKVVFASSGGTIYGSVDEDRLPLREDYPTAPVSFYGVTKAALGHYLAVYRMQAGLDYAALALGNVYGPRQSPHGEAGVVSIFAGNILSGRPCVINGDGRTTRDYVHVKDVARAFVLATERGTGLMNIGTGLGTSVNEIHQLVGIRLGTDLVPVRGRALPGEVRRVVLDNTTARTELGWEPRISLDEGIVTVLDWLRTLPAGHPSAPRPATVTSA</sequence>
<dbReference type="Gene3D" id="3.90.25.10">
    <property type="entry name" value="UDP-galactose 4-epimerase, domain 1"/>
    <property type="match status" value="1"/>
</dbReference>
<dbReference type="SUPFAM" id="SSF51735">
    <property type="entry name" value="NAD(P)-binding Rossmann-fold domains"/>
    <property type="match status" value="1"/>
</dbReference>
<protein>
    <submittedName>
        <fullName evidence="2">NAD-dependent epimerase/dehydratase family protein</fullName>
    </submittedName>
</protein>
<proteinExistence type="predicted"/>